<organism evidence="1 2">
    <name type="scientific">Cohnella hashimotonis</name>
    <dbReference type="NCBI Taxonomy" id="2826895"/>
    <lineage>
        <taxon>Bacteria</taxon>
        <taxon>Bacillati</taxon>
        <taxon>Bacillota</taxon>
        <taxon>Bacilli</taxon>
        <taxon>Bacillales</taxon>
        <taxon>Paenibacillaceae</taxon>
        <taxon>Cohnella</taxon>
    </lineage>
</organism>
<dbReference type="Proteomes" id="UP001161691">
    <property type="component" value="Unassembled WGS sequence"/>
</dbReference>
<reference evidence="1" key="1">
    <citation type="submission" date="2023-04" db="EMBL/GenBank/DDBJ databases">
        <title>Comparative genomic analysis of Cohnella hashimotonis sp. nov., isolated from the International Space Station.</title>
        <authorList>
            <person name="Venkateswaran K."/>
            <person name="Simpson A."/>
        </authorList>
    </citation>
    <scope>NUCLEOTIDE SEQUENCE</scope>
    <source>
        <strain evidence="1">F6_2S_P_1</strain>
    </source>
</reference>
<comment type="caution">
    <text evidence="1">The sequence shown here is derived from an EMBL/GenBank/DDBJ whole genome shotgun (WGS) entry which is preliminary data.</text>
</comment>
<keyword evidence="2" id="KW-1185">Reference proteome</keyword>
<evidence type="ECO:0000313" key="2">
    <source>
        <dbReference type="Proteomes" id="UP001161691"/>
    </source>
</evidence>
<accession>A0ABT6T9I2</accession>
<protein>
    <submittedName>
        <fullName evidence="1">Uncharacterized protein</fullName>
    </submittedName>
</protein>
<name>A0ABT6T9I2_9BACL</name>
<dbReference type="RefSeq" id="WP_282906534.1">
    <property type="nucleotide sequence ID" value="NZ_JAGRPV010000001.1"/>
</dbReference>
<dbReference type="EMBL" id="JAGRPV010000001">
    <property type="protein sequence ID" value="MDI4643476.1"/>
    <property type="molecule type" value="Genomic_DNA"/>
</dbReference>
<evidence type="ECO:0000313" key="1">
    <source>
        <dbReference type="EMBL" id="MDI4643476.1"/>
    </source>
</evidence>
<sequence>MKKFIAMLSFFSLIMAITAIPVLAVTDTQYWGFEMNNRYVNGKDNGNVHSLHDGSVVFSGTVTTSSKDAGANSTTNPITFWLWEDDNGWNPNELVGSSFSVTPSTTVGGYVSVYKNFGALDADGSSDVTGEYFIEVGKNNDDGYNLSGSGTMVSTFTP</sequence>
<proteinExistence type="predicted"/>
<gene>
    <name evidence="1" type="ORF">KB449_00825</name>
</gene>